<dbReference type="FunFam" id="3.20.20.70:FF:000024">
    <property type="entry name" value="Indole-3-glycerol phosphate synthase"/>
    <property type="match status" value="1"/>
</dbReference>
<dbReference type="PROSITE" id="PS00614">
    <property type="entry name" value="IGPS"/>
    <property type="match status" value="1"/>
</dbReference>
<dbReference type="GO" id="GO:0000162">
    <property type="term" value="P:L-tryptophan biosynthetic process"/>
    <property type="evidence" value="ECO:0007669"/>
    <property type="project" value="UniProtKB-UniPathway"/>
</dbReference>
<comment type="catalytic activity">
    <reaction evidence="1">
        <text>1-(2-carboxyphenylamino)-1-deoxy-D-ribulose 5-phosphate + H(+) = (1S,2R)-1-C-(indol-3-yl)glycerol 3-phosphate + CO2 + H2O</text>
        <dbReference type="Rhea" id="RHEA:23476"/>
        <dbReference type="ChEBI" id="CHEBI:15377"/>
        <dbReference type="ChEBI" id="CHEBI:15378"/>
        <dbReference type="ChEBI" id="CHEBI:16526"/>
        <dbReference type="ChEBI" id="CHEBI:58613"/>
        <dbReference type="ChEBI" id="CHEBI:58866"/>
        <dbReference type="EC" id="4.1.1.48"/>
    </reaction>
</comment>
<dbReference type="Pfam" id="PF00218">
    <property type="entry name" value="IGPS"/>
    <property type="match status" value="1"/>
</dbReference>
<organism evidence="10">
    <name type="scientific">mine drainage metagenome</name>
    <dbReference type="NCBI Taxonomy" id="410659"/>
    <lineage>
        <taxon>unclassified sequences</taxon>
        <taxon>metagenomes</taxon>
        <taxon>ecological metagenomes</taxon>
    </lineage>
</organism>
<dbReference type="HAMAP" id="MF_00134_B">
    <property type="entry name" value="IGPS_B"/>
    <property type="match status" value="1"/>
</dbReference>
<evidence type="ECO:0000256" key="7">
    <source>
        <dbReference type="ARBA" id="ARBA00023141"/>
    </source>
</evidence>
<keyword evidence="8 10" id="KW-0456">Lyase</keyword>
<comment type="pathway">
    <text evidence="2">Amino-acid biosynthesis; L-tryptophan biosynthesis; L-tryptophan from chorismate: step 4/5.</text>
</comment>
<dbReference type="NCBIfam" id="NF001377">
    <property type="entry name" value="PRK00278.2-4"/>
    <property type="match status" value="1"/>
</dbReference>
<evidence type="ECO:0000256" key="2">
    <source>
        <dbReference type="ARBA" id="ARBA00004696"/>
    </source>
</evidence>
<evidence type="ECO:0000256" key="3">
    <source>
        <dbReference type="ARBA" id="ARBA00012362"/>
    </source>
</evidence>
<evidence type="ECO:0000256" key="8">
    <source>
        <dbReference type="ARBA" id="ARBA00023239"/>
    </source>
</evidence>
<evidence type="ECO:0000256" key="4">
    <source>
        <dbReference type="ARBA" id="ARBA00022605"/>
    </source>
</evidence>
<protein>
    <recommendedName>
        <fullName evidence="3">indole-3-glycerol-phosphate synthase</fullName>
        <ecNumber evidence="3">4.1.1.48</ecNumber>
    </recommendedName>
</protein>
<dbReference type="InterPro" id="IPR013798">
    <property type="entry name" value="Indole-3-glycerol_P_synth_dom"/>
</dbReference>
<dbReference type="Gene3D" id="3.20.20.70">
    <property type="entry name" value="Aldolase class I"/>
    <property type="match status" value="1"/>
</dbReference>
<evidence type="ECO:0000256" key="6">
    <source>
        <dbReference type="ARBA" id="ARBA00022822"/>
    </source>
</evidence>
<dbReference type="PANTHER" id="PTHR22854">
    <property type="entry name" value="TRYPTOPHAN BIOSYNTHESIS PROTEIN"/>
    <property type="match status" value="1"/>
</dbReference>
<dbReference type="InterPro" id="IPR045186">
    <property type="entry name" value="Indole-3-glycerol_P_synth"/>
</dbReference>
<sequence>MPDILAEIFERKASRRRDEERRVPFEEQVRRAEARVGERRDFLAALERAPGIAVIAEIKRASPSAGLIVQAFDPVAVARRYGEASVDAISVLTEEEYFLGDIAYLDMVRAVSTAPILRKDFIATPYEIAASAAAGADAVLLIVAALGDDTLRACMHEARRYELATLVEVHDAAELERALALGARIVGVNNRNLRSLEVDLAVGEALLPRLPRHVFPIGESGMRDERDVARLARAGARGVLIGEALMRDGEPEKKIAAIRRHALAHS</sequence>
<evidence type="ECO:0000256" key="5">
    <source>
        <dbReference type="ARBA" id="ARBA00022793"/>
    </source>
</evidence>
<keyword evidence="7" id="KW-0057">Aromatic amino acid biosynthesis</keyword>
<dbReference type="GO" id="GO:0004640">
    <property type="term" value="F:phosphoribosylanthranilate isomerase activity"/>
    <property type="evidence" value="ECO:0007669"/>
    <property type="project" value="TreeGrafter"/>
</dbReference>
<dbReference type="EMBL" id="CABL01000002">
    <property type="protein sequence ID" value="CBH74565.1"/>
    <property type="molecule type" value="Genomic_DNA"/>
</dbReference>
<dbReference type="EC" id="4.1.1.48" evidence="3"/>
<keyword evidence="4" id="KW-0028">Amino-acid biosynthesis</keyword>
<dbReference type="InterPro" id="IPR001468">
    <property type="entry name" value="Indole-3-GlycerolPSynthase_CS"/>
</dbReference>
<keyword evidence="6" id="KW-0822">Tryptophan biosynthesis</keyword>
<keyword evidence="5" id="KW-0210">Decarboxylase</keyword>
<dbReference type="SUPFAM" id="SSF51366">
    <property type="entry name" value="Ribulose-phoshate binding barrel"/>
    <property type="match status" value="1"/>
</dbReference>
<dbReference type="PANTHER" id="PTHR22854:SF2">
    <property type="entry name" value="INDOLE-3-GLYCEROL-PHOSPHATE SYNTHASE"/>
    <property type="match status" value="1"/>
</dbReference>
<dbReference type="GO" id="GO:0004425">
    <property type="term" value="F:indole-3-glycerol-phosphate synthase activity"/>
    <property type="evidence" value="ECO:0007669"/>
    <property type="project" value="UniProtKB-EC"/>
</dbReference>
<dbReference type="AlphaFoldDB" id="E6PDN0"/>
<accession>E6PDN0</accession>
<dbReference type="UniPathway" id="UPA00035">
    <property type="reaction ID" value="UER00043"/>
</dbReference>
<feature type="domain" description="Indole-3-glycerol phosphate synthase" evidence="9">
    <location>
        <begin position="6"/>
        <end position="257"/>
    </location>
</feature>
<gene>
    <name evidence="10" type="primary">trpC</name>
    <name evidence="10" type="ORF">CARN1_1667</name>
</gene>
<evidence type="ECO:0000259" key="9">
    <source>
        <dbReference type="Pfam" id="PF00218"/>
    </source>
</evidence>
<dbReference type="CDD" id="cd00331">
    <property type="entry name" value="IGPS"/>
    <property type="match status" value="1"/>
</dbReference>
<comment type="caution">
    <text evidence="10">The sequence shown here is derived from an EMBL/GenBank/DDBJ whole genome shotgun (WGS) entry which is preliminary data.</text>
</comment>
<dbReference type="InterPro" id="IPR013785">
    <property type="entry name" value="Aldolase_TIM"/>
</dbReference>
<evidence type="ECO:0000256" key="1">
    <source>
        <dbReference type="ARBA" id="ARBA00001633"/>
    </source>
</evidence>
<name>E6PDN0_9ZZZZ</name>
<evidence type="ECO:0000313" key="10">
    <source>
        <dbReference type="EMBL" id="CBH74565.1"/>
    </source>
</evidence>
<dbReference type="InterPro" id="IPR011060">
    <property type="entry name" value="RibuloseP-bd_barrel"/>
</dbReference>
<reference evidence="10" key="1">
    <citation type="submission" date="2009-10" db="EMBL/GenBank/DDBJ databases">
        <title>Diversity of trophic interactions inside an arsenic-rich microbial ecosystem.</title>
        <authorList>
            <person name="Bertin P.N."/>
            <person name="Heinrich-Salmeron A."/>
            <person name="Pelletier E."/>
            <person name="Goulhen-Chollet F."/>
            <person name="Arsene-Ploetze F."/>
            <person name="Gallien S."/>
            <person name="Calteau A."/>
            <person name="Vallenet D."/>
            <person name="Casiot C."/>
            <person name="Chane-Woon-Ming B."/>
            <person name="Giloteaux L."/>
            <person name="Barakat M."/>
            <person name="Bonnefoy V."/>
            <person name="Bruneel O."/>
            <person name="Chandler M."/>
            <person name="Cleiss J."/>
            <person name="Duran R."/>
            <person name="Elbaz-Poulichet F."/>
            <person name="Fonknechten N."/>
            <person name="Lauga B."/>
            <person name="Mornico D."/>
            <person name="Ortet P."/>
            <person name="Schaeffer C."/>
            <person name="Siguier P."/>
            <person name="Alexander Thil Smith A."/>
            <person name="Van Dorsselaer A."/>
            <person name="Weissenbach J."/>
            <person name="Medigue C."/>
            <person name="Le Paslier D."/>
        </authorList>
    </citation>
    <scope>NUCLEOTIDE SEQUENCE</scope>
</reference>
<proteinExistence type="inferred from homology"/>